<evidence type="ECO:0000313" key="11">
    <source>
        <dbReference type="Proteomes" id="UP001208912"/>
    </source>
</evidence>
<organism evidence="9 10">
    <name type="scientific">Leptospira soteropolitanensis</name>
    <dbReference type="NCBI Taxonomy" id="2950025"/>
    <lineage>
        <taxon>Bacteria</taxon>
        <taxon>Pseudomonadati</taxon>
        <taxon>Spirochaetota</taxon>
        <taxon>Spirochaetia</taxon>
        <taxon>Leptospirales</taxon>
        <taxon>Leptospiraceae</taxon>
        <taxon>Leptospira</taxon>
    </lineage>
</organism>
<feature type="binding site" evidence="4">
    <location>
        <position position="225"/>
    </location>
    <ligand>
        <name>Zn(2+)</name>
        <dbReference type="ChEBI" id="CHEBI:29105"/>
    </ligand>
</feature>
<evidence type="ECO:0000256" key="5">
    <source>
        <dbReference type="RuleBase" id="RU366019"/>
    </source>
</evidence>
<feature type="binding site" evidence="4">
    <location>
        <position position="439"/>
    </location>
    <ligand>
        <name>Zn(2+)</name>
        <dbReference type="ChEBI" id="CHEBI:29105"/>
    </ligand>
</feature>
<dbReference type="Proteomes" id="UP001208540">
    <property type="component" value="Unassembled WGS sequence"/>
</dbReference>
<dbReference type="AlphaFoldDB" id="A0AAW5VEB9"/>
<dbReference type="RefSeq" id="WP_265352253.1">
    <property type="nucleotide sequence ID" value="NZ_JAMQPL010000005.1"/>
</dbReference>
<evidence type="ECO:0000256" key="1">
    <source>
        <dbReference type="ARBA" id="ARBA00009835"/>
    </source>
</evidence>
<feature type="binding site" evidence="4">
    <location>
        <position position="117"/>
    </location>
    <ligand>
        <name>Zn(2+)</name>
        <dbReference type="ChEBI" id="CHEBI:29105"/>
    </ligand>
</feature>
<keyword evidence="4" id="KW-0862">Zinc</keyword>
<evidence type="ECO:0000259" key="7">
    <source>
        <dbReference type="Pfam" id="PF17048"/>
    </source>
</evidence>
<keyword evidence="11" id="KW-1185">Reference proteome</keyword>
<accession>A0AAW5VEB9</accession>
<protein>
    <recommendedName>
        <fullName evidence="5">Neutral ceramidase</fullName>
        <ecNumber evidence="5">3.5.1.23</ecNumber>
    </recommendedName>
</protein>
<dbReference type="PANTHER" id="PTHR12670:SF1">
    <property type="entry name" value="NEUTRAL CERAMIDASE"/>
    <property type="match status" value="1"/>
</dbReference>
<dbReference type="InterPro" id="IPR031331">
    <property type="entry name" value="NEUT/ALK_ceramidase_C"/>
</dbReference>
<dbReference type="GO" id="GO:0016020">
    <property type="term" value="C:membrane"/>
    <property type="evidence" value="ECO:0007669"/>
    <property type="project" value="GOC"/>
</dbReference>
<keyword evidence="2 5" id="KW-0378">Hydrolase</keyword>
<feature type="domain" description="Neutral/alkaline non-lysosomal ceramidase C-terminal" evidence="7">
    <location>
        <begin position="551"/>
        <end position="665"/>
    </location>
</feature>
<dbReference type="Proteomes" id="UP001208912">
    <property type="component" value="Unassembled WGS sequence"/>
</dbReference>
<dbReference type="GO" id="GO:0046872">
    <property type="term" value="F:metal ion binding"/>
    <property type="evidence" value="ECO:0007669"/>
    <property type="project" value="UniProtKB-KW"/>
</dbReference>
<dbReference type="Gene3D" id="2.60.40.2300">
    <property type="entry name" value="Neutral/alkaline non-lysosomal ceramidase, C-terminal domain"/>
    <property type="match status" value="1"/>
</dbReference>
<evidence type="ECO:0000313" key="10">
    <source>
        <dbReference type="Proteomes" id="UP001208540"/>
    </source>
</evidence>
<comment type="cofactor">
    <cofactor evidence="4">
        <name>Zn(2+)</name>
        <dbReference type="ChEBI" id="CHEBI:29105"/>
    </cofactor>
    <text evidence="4">Binds 1 zinc ion per subunit.</text>
</comment>
<dbReference type="Pfam" id="PF17048">
    <property type="entry name" value="Ceramidse_alk_C"/>
    <property type="match status" value="1"/>
</dbReference>
<reference evidence="9 11" key="1">
    <citation type="submission" date="2022-06" db="EMBL/GenBank/DDBJ databases">
        <title>Leptospira isolates from biofilms formed at urban environments.</title>
        <authorList>
            <person name="Ribeiro P.S."/>
            <person name="Sousa T."/>
            <person name="Carvalho N."/>
            <person name="Aburjaile F."/>
            <person name="Neves F."/>
            <person name="Oliveira D."/>
            <person name="Blanco L."/>
            <person name="Lima J."/>
            <person name="Costa F."/>
            <person name="Brenig B."/>
            <person name="Soares S."/>
            <person name="Ramos R."/>
            <person name="Goes-Neto A."/>
            <person name="Matiuzzi M."/>
            <person name="Azevedo V."/>
            <person name="Ristow P."/>
        </authorList>
    </citation>
    <scope>NUCLEOTIDE SEQUENCE</scope>
    <source>
        <strain evidence="8 11">VSF19</strain>
        <strain evidence="9">VSF20</strain>
    </source>
</reference>
<keyword evidence="4" id="KW-0479">Metal-binding</keyword>
<feature type="binding site" evidence="4">
    <location>
        <position position="475"/>
    </location>
    <ligand>
        <name>Zn(2+)</name>
        <dbReference type="ChEBI" id="CHEBI:29105"/>
    </ligand>
</feature>
<dbReference type="GO" id="GO:0005576">
    <property type="term" value="C:extracellular region"/>
    <property type="evidence" value="ECO:0007669"/>
    <property type="project" value="TreeGrafter"/>
</dbReference>
<dbReference type="GO" id="GO:0042759">
    <property type="term" value="P:long-chain fatty acid biosynthetic process"/>
    <property type="evidence" value="ECO:0007669"/>
    <property type="project" value="TreeGrafter"/>
</dbReference>
<dbReference type="Pfam" id="PF04734">
    <property type="entry name" value="Ceramidase_alk"/>
    <property type="match status" value="1"/>
</dbReference>
<evidence type="ECO:0000313" key="8">
    <source>
        <dbReference type="EMBL" id="MCW7527236.1"/>
    </source>
</evidence>
<keyword evidence="5" id="KW-0746">Sphingolipid metabolism</keyword>
<comment type="caution">
    <text evidence="9">The sequence shown here is derived from an EMBL/GenBank/DDBJ whole genome shotgun (WGS) entry which is preliminary data.</text>
</comment>
<dbReference type="GO" id="GO:0017040">
    <property type="term" value="F:N-acylsphingosine amidohydrolase activity"/>
    <property type="evidence" value="ECO:0007669"/>
    <property type="project" value="UniProtKB-UniRule"/>
</dbReference>
<dbReference type="InterPro" id="IPR031329">
    <property type="entry name" value="NEUT/ALK_ceramidase_N"/>
</dbReference>
<dbReference type="EMBL" id="JAMQPL010000005">
    <property type="protein sequence ID" value="MCW7531093.1"/>
    <property type="molecule type" value="Genomic_DNA"/>
</dbReference>
<gene>
    <name evidence="8" type="ORF">ND861_12815</name>
    <name evidence="9" type="ORF">ND862_12770</name>
</gene>
<dbReference type="InterPro" id="IPR006823">
    <property type="entry name" value="Ceramidase_alk"/>
</dbReference>
<evidence type="ECO:0000256" key="3">
    <source>
        <dbReference type="PIRSR" id="PIRSR606823-1"/>
    </source>
</evidence>
<dbReference type="GO" id="GO:0046512">
    <property type="term" value="P:sphingosine biosynthetic process"/>
    <property type="evidence" value="ECO:0007669"/>
    <property type="project" value="TreeGrafter"/>
</dbReference>
<name>A0AAW5VEB9_9LEPT</name>
<sequence length="670" mass="74691">MKFRISFVVLFCFSLPLLSEEKPVYLAAMAKKDITGPSVGVMFWGYAREDQTGLGIHTRQFARSLVIRDIGTKKLLAYVTAEVGGIPFEIQRDVVKRLQTELDSGFNYGNVLINASHTHSGPAGHFHYSEVSFYSKEFYSESYAVIRDGIFESIKDAYQKMKPAELTLGKAMVKEAGVNRSLSAYLANPETERKSYSDNIDREMLQLSVSVFGVPIGFVNWYGVHPTNITFDNRLISSDNKGIASLLAEAEAKKQGLNEYVAIFAQANEGDVSPNLNLNNTGPGKDIYESSFIIGKRQFVASQEILKSEGKRLSGGISFTQRFIDMSNHPVSSEFSGTGKVETTCPSAYGYSFAAGSTEEGGGHWLFHEGMTNQNRRFYIDWIAKFMLQSPSDELRECQNPKAVLFPMGETKPIPSLPQILPYGLAMLGDLTILVLPHEVTTMSSRRLKNEVRSVLKDKTSEIVLSGLTNDFSGYITTPEEYSTQNYEGGHTLHGPQSLNALRQEFHKMSLELKDGTQTKAPTVMPLDLSDRIHPLKIPFADVVSNKPHLVIQPNSELYEKGEVVSCRVAAANPNVGYPKVPSYLGVEILENSTWKPIRSDADFDTKFLYQKRGIWARAEESLDLIWETPLDTKPGEYRLVHEGIYLGSDGKKSTYRIECPSFRVTESGI</sequence>
<feature type="domain" description="Neutral/alkaline non-lysosomal ceramidase N-terminal" evidence="6">
    <location>
        <begin position="25"/>
        <end position="503"/>
    </location>
</feature>
<evidence type="ECO:0000256" key="2">
    <source>
        <dbReference type="ARBA" id="ARBA00022801"/>
    </source>
</evidence>
<dbReference type="GO" id="GO:0046514">
    <property type="term" value="P:ceramide catabolic process"/>
    <property type="evidence" value="ECO:0007669"/>
    <property type="project" value="InterPro"/>
</dbReference>
<proteinExistence type="inferred from homology"/>
<evidence type="ECO:0000313" key="9">
    <source>
        <dbReference type="EMBL" id="MCW7531093.1"/>
    </source>
</evidence>
<keyword evidence="5" id="KW-0443">Lipid metabolism</keyword>
<feature type="active site" description="Nucleophile" evidence="3">
    <location>
        <position position="273"/>
    </location>
</feature>
<dbReference type="EMBL" id="JAMQPM010000005">
    <property type="protein sequence ID" value="MCW7527236.1"/>
    <property type="molecule type" value="Genomic_DNA"/>
</dbReference>
<comment type="similarity">
    <text evidence="1 5">Belongs to the neutral ceramidase family.</text>
</comment>
<dbReference type="EC" id="3.5.1.23" evidence="5"/>
<dbReference type="PANTHER" id="PTHR12670">
    <property type="entry name" value="CERAMIDASE"/>
    <property type="match status" value="1"/>
</dbReference>
<evidence type="ECO:0000259" key="6">
    <source>
        <dbReference type="Pfam" id="PF04734"/>
    </source>
</evidence>
<evidence type="ECO:0000256" key="4">
    <source>
        <dbReference type="PIRSR" id="PIRSR606823-2"/>
    </source>
</evidence>
<dbReference type="InterPro" id="IPR038445">
    <property type="entry name" value="NCDase_C_sf"/>
</dbReference>
<comment type="catalytic activity">
    <reaction evidence="5">
        <text>an N-acylsphing-4-enine + H2O = sphing-4-enine + a fatty acid</text>
        <dbReference type="Rhea" id="RHEA:20856"/>
        <dbReference type="ChEBI" id="CHEBI:15377"/>
        <dbReference type="ChEBI" id="CHEBI:28868"/>
        <dbReference type="ChEBI" id="CHEBI:52639"/>
        <dbReference type="ChEBI" id="CHEBI:57756"/>
        <dbReference type="EC" id="3.5.1.23"/>
    </reaction>
</comment>